<proteinExistence type="predicted"/>
<comment type="caution">
    <text evidence="2">The sequence shown here is derived from an EMBL/GenBank/DDBJ whole genome shotgun (WGS) entry which is preliminary data.</text>
</comment>
<feature type="transmembrane region" description="Helical" evidence="1">
    <location>
        <begin position="66"/>
        <end position="85"/>
    </location>
</feature>
<organism evidence="2 3">
    <name type="scientific">candidate division WWE3 bacterium CG08_land_8_20_14_0_20_41_10</name>
    <dbReference type="NCBI Taxonomy" id="1975085"/>
    <lineage>
        <taxon>Bacteria</taxon>
        <taxon>Katanobacteria</taxon>
    </lineage>
</organism>
<feature type="transmembrane region" description="Helical" evidence="1">
    <location>
        <begin position="289"/>
        <end position="309"/>
    </location>
</feature>
<keyword evidence="1" id="KW-0812">Transmembrane</keyword>
<feature type="transmembrane region" description="Helical" evidence="1">
    <location>
        <begin position="142"/>
        <end position="172"/>
    </location>
</feature>
<accession>A0A2H0XC86</accession>
<keyword evidence="1" id="KW-1133">Transmembrane helix</keyword>
<dbReference type="AlphaFoldDB" id="A0A2H0XC86"/>
<feature type="transmembrane region" description="Helical" evidence="1">
    <location>
        <begin position="321"/>
        <end position="343"/>
    </location>
</feature>
<evidence type="ECO:0000256" key="1">
    <source>
        <dbReference type="SAM" id="Phobius"/>
    </source>
</evidence>
<feature type="transmembrane region" description="Helical" evidence="1">
    <location>
        <begin position="399"/>
        <end position="419"/>
    </location>
</feature>
<evidence type="ECO:0008006" key="4">
    <source>
        <dbReference type="Google" id="ProtNLM"/>
    </source>
</evidence>
<dbReference type="Proteomes" id="UP000231252">
    <property type="component" value="Unassembled WGS sequence"/>
</dbReference>
<feature type="transmembrane region" description="Helical" evidence="1">
    <location>
        <begin position="91"/>
        <end position="111"/>
    </location>
</feature>
<gene>
    <name evidence="2" type="ORF">COT50_01570</name>
</gene>
<dbReference type="EMBL" id="PEYU01000026">
    <property type="protein sequence ID" value="PIS22526.1"/>
    <property type="molecule type" value="Genomic_DNA"/>
</dbReference>
<protein>
    <recommendedName>
        <fullName evidence="4">Glycosyltransferase RgtA/B/C/D-like domain-containing protein</fullName>
    </recommendedName>
</protein>
<evidence type="ECO:0000313" key="3">
    <source>
        <dbReference type="Proteomes" id="UP000231252"/>
    </source>
</evidence>
<feature type="transmembrane region" description="Helical" evidence="1">
    <location>
        <begin position="363"/>
        <end position="387"/>
    </location>
</feature>
<sequence length="574" mass="64963">MILTNYLIGFIEDNAGLFSLPRLISGLKGCTDFVGYPTGLCQNLLASNQPLIFIPAFLLAKLVDSVLAYNLIVLGGTALNFFFAFRFFKKLFGRSIAVLLVSILLTSPFLAYQSRSHFDLLQFWSVIWFLDTLFFSQSRYKAVFLGLLLTLIMGISNYLGYFTILFTACYLIFSFLTRPDKILSLRLNCSRVIKSAMVFTLTSLFFMAPYIEANFFTPRIRVEENINDKAINRPFEDFITFSSRPWYYLLPSIDNPFFGGLSHDVLDRLASGGNYLTQNYFKAEHSASYLGWVNLSLALVGLVGSGMLCRSTKHPTNIINYLAILLTIVGLIILTMPPAMIVNEVTIYTPSYLLFKIFPMFRVLARAGVLILFLTLIFTGYGYLAVVNLAIAKKIPRRLVQSTLLFLALVSVAEFFIPLKITHVGIPPKVYAYIGATDPLKSPMVIYPYNKTNEAFFWLTVHKQPLINPRFYEDRKTGFVSEDFTNLLNTVRGLEKARNMGAKYLVYFYTDDAGESADFFATSPLLTRVEEFKEGDQEKQRVIVSRIIPPTNAFLRIVEAGSTVSNSAILYKFR</sequence>
<keyword evidence="1" id="KW-0472">Membrane</keyword>
<reference evidence="3" key="1">
    <citation type="submission" date="2017-09" db="EMBL/GenBank/DDBJ databases">
        <title>Depth-based differentiation of microbial function through sediment-hosted aquifers and enrichment of novel symbionts in the deep terrestrial subsurface.</title>
        <authorList>
            <person name="Probst A.J."/>
            <person name="Ladd B."/>
            <person name="Jarett J.K."/>
            <person name="Geller-Mcgrath D.E."/>
            <person name="Sieber C.M.K."/>
            <person name="Emerson J.B."/>
            <person name="Anantharaman K."/>
            <person name="Thomas B.C."/>
            <person name="Malmstrom R."/>
            <person name="Stieglmeier M."/>
            <person name="Klingl A."/>
            <person name="Woyke T."/>
            <person name="Ryan C.M."/>
            <person name="Banfield J.F."/>
        </authorList>
    </citation>
    <scope>NUCLEOTIDE SEQUENCE [LARGE SCALE GENOMIC DNA]</scope>
</reference>
<feature type="transmembrane region" description="Helical" evidence="1">
    <location>
        <begin position="192"/>
        <end position="211"/>
    </location>
</feature>
<name>A0A2H0XC86_UNCKA</name>
<evidence type="ECO:0000313" key="2">
    <source>
        <dbReference type="EMBL" id="PIS22526.1"/>
    </source>
</evidence>